<keyword evidence="1" id="KW-0812">Transmembrane</keyword>
<dbReference type="AlphaFoldDB" id="A0A1Q5QAB4"/>
<feature type="transmembrane region" description="Helical" evidence="1">
    <location>
        <begin position="33"/>
        <end position="50"/>
    </location>
</feature>
<organism evidence="2 3">
    <name type="scientific">Talaromyces atroroseus</name>
    <dbReference type="NCBI Taxonomy" id="1441469"/>
    <lineage>
        <taxon>Eukaryota</taxon>
        <taxon>Fungi</taxon>
        <taxon>Dikarya</taxon>
        <taxon>Ascomycota</taxon>
        <taxon>Pezizomycotina</taxon>
        <taxon>Eurotiomycetes</taxon>
        <taxon>Eurotiomycetidae</taxon>
        <taxon>Eurotiales</taxon>
        <taxon>Trichocomaceae</taxon>
        <taxon>Talaromyces</taxon>
        <taxon>Talaromyces sect. Trachyspermi</taxon>
    </lineage>
</organism>
<name>A0A1Q5QAB4_TALAT</name>
<sequence>MGVNSDELMKSYTTSTALYYYVAIAKLLEERPIANSIFILVLLLPASVVFRQFKFGRRPEDHPSCERPNNSRPKGLPKEKYPLWVSLLLVFSPAFEFPFMFALHPVILASHSQPASPSTSSLIPNTLPSPVQLALQVAGYFVVQTLFTHYVLRFVTIPLATEQPETEKSDDDDELLTAMVMDFLLRDKTTGGEKKCQSRLPRSVCRFCRIIFRERSSLVFYMFFMTRSENETKIPAMHRLDWTKRWLSHVHWRNIIHQLDRKTVHNKSSKHEGCFACHYPPRTFVCSAREWYEASASL</sequence>
<reference evidence="2 3" key="1">
    <citation type="submission" date="2015-06" db="EMBL/GenBank/DDBJ databases">
        <title>Talaromyces atroroseus IBT 11181 draft genome.</title>
        <authorList>
            <person name="Rasmussen K.B."/>
            <person name="Rasmussen S."/>
            <person name="Petersen B."/>
            <person name="Sicheritz-Ponten T."/>
            <person name="Mortensen U.H."/>
            <person name="Thrane U."/>
        </authorList>
    </citation>
    <scope>NUCLEOTIDE SEQUENCE [LARGE SCALE GENOMIC DNA]</scope>
    <source>
        <strain evidence="2 3">IBT 11181</strain>
    </source>
</reference>
<proteinExistence type="predicted"/>
<dbReference type="RefSeq" id="XP_020122820.1">
    <property type="nucleotide sequence ID" value="XM_020261014.1"/>
</dbReference>
<protein>
    <submittedName>
        <fullName evidence="2">Uncharacterized protein</fullName>
    </submittedName>
</protein>
<dbReference type="EMBL" id="LFMY01000002">
    <property type="protein sequence ID" value="OKL62699.1"/>
    <property type="molecule type" value="Genomic_DNA"/>
</dbReference>
<evidence type="ECO:0000313" key="3">
    <source>
        <dbReference type="Proteomes" id="UP000214365"/>
    </source>
</evidence>
<evidence type="ECO:0000256" key="1">
    <source>
        <dbReference type="SAM" id="Phobius"/>
    </source>
</evidence>
<keyword evidence="1" id="KW-1133">Transmembrane helix</keyword>
<feature type="transmembrane region" description="Helical" evidence="1">
    <location>
        <begin position="81"/>
        <end position="103"/>
    </location>
</feature>
<comment type="caution">
    <text evidence="2">The sequence shown here is derived from an EMBL/GenBank/DDBJ whole genome shotgun (WGS) entry which is preliminary data.</text>
</comment>
<keyword evidence="3" id="KW-1185">Reference proteome</keyword>
<keyword evidence="1" id="KW-0472">Membrane</keyword>
<dbReference type="Proteomes" id="UP000214365">
    <property type="component" value="Unassembled WGS sequence"/>
</dbReference>
<dbReference type="GeneID" id="31000906"/>
<evidence type="ECO:0000313" key="2">
    <source>
        <dbReference type="EMBL" id="OKL62699.1"/>
    </source>
</evidence>
<accession>A0A1Q5QAB4</accession>
<gene>
    <name evidence="2" type="ORF">UA08_01151</name>
</gene>